<dbReference type="OrthoDB" id="3061864at2759"/>
<organism evidence="1 2">
    <name type="scientific">Rhodocollybia butyracea</name>
    <dbReference type="NCBI Taxonomy" id="206335"/>
    <lineage>
        <taxon>Eukaryota</taxon>
        <taxon>Fungi</taxon>
        <taxon>Dikarya</taxon>
        <taxon>Basidiomycota</taxon>
        <taxon>Agaricomycotina</taxon>
        <taxon>Agaricomycetes</taxon>
        <taxon>Agaricomycetidae</taxon>
        <taxon>Agaricales</taxon>
        <taxon>Marasmiineae</taxon>
        <taxon>Omphalotaceae</taxon>
        <taxon>Rhodocollybia</taxon>
    </lineage>
</organism>
<dbReference type="EMBL" id="JADNRY010000017">
    <property type="protein sequence ID" value="KAF9073634.1"/>
    <property type="molecule type" value="Genomic_DNA"/>
</dbReference>
<sequence>MESLPDELLHKTVDYIAYAPEYDEQRVAWFRTPSSDQVIALSVVSHRLRRISLPFLFAYVFIDSTVKAERRDWCNAYPSLSKLIQYVVYLPHFLISLSLSDSRMIQFNGVSFYQDTEAELSKLWCDLLSALDGLLCIEVGRYSRLNTAILQALHDHPTLSKIIIASFQDLPQEVSLDDLSSIIIKSLESDFNFNWDAFGSYLARGLKIEHMYMDNSFLDDSQIQLLTFRGLQRISLGRCGIREPMAWLPRFVSSRPHLKAIEWLWPLRSDNIPSSLSTLMDTSDLQGLSSSTFQINSVGLSRIVNSSDFRNGKYS</sequence>
<accession>A0A9P5PW83</accession>
<evidence type="ECO:0000313" key="2">
    <source>
        <dbReference type="Proteomes" id="UP000772434"/>
    </source>
</evidence>
<reference evidence="1" key="1">
    <citation type="submission" date="2020-11" db="EMBL/GenBank/DDBJ databases">
        <authorList>
            <consortium name="DOE Joint Genome Institute"/>
            <person name="Ahrendt S."/>
            <person name="Riley R."/>
            <person name="Andreopoulos W."/>
            <person name="Labutti K."/>
            <person name="Pangilinan J."/>
            <person name="Ruiz-Duenas F.J."/>
            <person name="Barrasa J.M."/>
            <person name="Sanchez-Garcia M."/>
            <person name="Camarero S."/>
            <person name="Miyauchi S."/>
            <person name="Serrano A."/>
            <person name="Linde D."/>
            <person name="Babiker R."/>
            <person name="Drula E."/>
            <person name="Ayuso-Fernandez I."/>
            <person name="Pacheco R."/>
            <person name="Padilla G."/>
            <person name="Ferreira P."/>
            <person name="Barriuso J."/>
            <person name="Kellner H."/>
            <person name="Castanera R."/>
            <person name="Alfaro M."/>
            <person name="Ramirez L."/>
            <person name="Pisabarro A.G."/>
            <person name="Kuo A."/>
            <person name="Tritt A."/>
            <person name="Lipzen A."/>
            <person name="He G."/>
            <person name="Yan M."/>
            <person name="Ng V."/>
            <person name="Cullen D."/>
            <person name="Martin F."/>
            <person name="Rosso M.-N."/>
            <person name="Henrissat B."/>
            <person name="Hibbett D."/>
            <person name="Martinez A.T."/>
            <person name="Grigoriev I.V."/>
        </authorList>
    </citation>
    <scope>NUCLEOTIDE SEQUENCE</scope>
    <source>
        <strain evidence="1">AH 40177</strain>
    </source>
</reference>
<name>A0A9P5PW83_9AGAR</name>
<dbReference type="Proteomes" id="UP000772434">
    <property type="component" value="Unassembled WGS sequence"/>
</dbReference>
<evidence type="ECO:0000313" key="1">
    <source>
        <dbReference type="EMBL" id="KAF9073634.1"/>
    </source>
</evidence>
<proteinExistence type="predicted"/>
<gene>
    <name evidence="1" type="ORF">BDP27DRAFT_1417105</name>
</gene>
<comment type="caution">
    <text evidence="1">The sequence shown here is derived from an EMBL/GenBank/DDBJ whole genome shotgun (WGS) entry which is preliminary data.</text>
</comment>
<dbReference type="AlphaFoldDB" id="A0A9P5PW83"/>
<keyword evidence="2" id="KW-1185">Reference proteome</keyword>
<protein>
    <submittedName>
        <fullName evidence="1">Uncharacterized protein</fullName>
    </submittedName>
</protein>